<protein>
    <submittedName>
        <fullName evidence="2">Uncharacterized protein</fullName>
    </submittedName>
</protein>
<organism evidence="2 3">
    <name type="scientific">Desulfamplus magnetovallimortis</name>
    <dbReference type="NCBI Taxonomy" id="1246637"/>
    <lineage>
        <taxon>Bacteria</taxon>
        <taxon>Pseudomonadati</taxon>
        <taxon>Thermodesulfobacteriota</taxon>
        <taxon>Desulfobacteria</taxon>
        <taxon>Desulfobacterales</taxon>
        <taxon>Desulfobacteraceae</taxon>
        <taxon>Desulfamplus</taxon>
    </lineage>
</organism>
<keyword evidence="1" id="KW-1133">Transmembrane helix</keyword>
<keyword evidence="3" id="KW-1185">Reference proteome</keyword>
<evidence type="ECO:0000256" key="1">
    <source>
        <dbReference type="SAM" id="Phobius"/>
    </source>
</evidence>
<dbReference type="EMBL" id="FWEV01000224">
    <property type="protein sequence ID" value="SLM31380.1"/>
    <property type="molecule type" value="Genomic_DNA"/>
</dbReference>
<evidence type="ECO:0000313" key="3">
    <source>
        <dbReference type="Proteomes" id="UP000191931"/>
    </source>
</evidence>
<gene>
    <name evidence="2" type="ORF">MTBBW1_300111</name>
</gene>
<dbReference type="AlphaFoldDB" id="A0A1W1HFX7"/>
<feature type="transmembrane region" description="Helical" evidence="1">
    <location>
        <begin position="73"/>
        <end position="91"/>
    </location>
</feature>
<accession>A0A1W1HFX7</accession>
<keyword evidence="1" id="KW-0472">Membrane</keyword>
<sequence>MFSISFIFFRMSMSSYVKWYFPTMELCIASPLWAPWFIVAVFSDMSWVLWLSVPWDASWPLEDAIDRGENDSAIIRAVAVMSMLFFMVFSFF</sequence>
<name>A0A1W1HFX7_9BACT</name>
<evidence type="ECO:0000313" key="2">
    <source>
        <dbReference type="EMBL" id="SLM31380.1"/>
    </source>
</evidence>
<proteinExistence type="predicted"/>
<keyword evidence="1" id="KW-0812">Transmembrane</keyword>
<dbReference type="Proteomes" id="UP000191931">
    <property type="component" value="Unassembled WGS sequence"/>
</dbReference>
<reference evidence="2 3" key="1">
    <citation type="submission" date="2017-03" db="EMBL/GenBank/DDBJ databases">
        <authorList>
            <person name="Afonso C.L."/>
            <person name="Miller P.J."/>
            <person name="Scott M.A."/>
            <person name="Spackman E."/>
            <person name="Goraichik I."/>
            <person name="Dimitrov K.M."/>
            <person name="Suarez D.L."/>
            <person name="Swayne D.E."/>
        </authorList>
    </citation>
    <scope>NUCLEOTIDE SEQUENCE [LARGE SCALE GENOMIC DNA]</scope>
    <source>
        <strain evidence="2">PRJEB14757</strain>
    </source>
</reference>